<accession>A0A1R2BEN6</accession>
<comment type="caution">
    <text evidence="2">The sequence shown here is derived from an EMBL/GenBank/DDBJ whole genome shotgun (WGS) entry which is preliminary data.</text>
</comment>
<feature type="compositionally biased region" description="Basic and acidic residues" evidence="1">
    <location>
        <begin position="266"/>
        <end position="275"/>
    </location>
</feature>
<dbReference type="Proteomes" id="UP000187209">
    <property type="component" value="Unassembled WGS sequence"/>
</dbReference>
<dbReference type="EMBL" id="MPUH01000704">
    <property type="protein sequence ID" value="OMJ75203.1"/>
    <property type="molecule type" value="Genomic_DNA"/>
</dbReference>
<dbReference type="AlphaFoldDB" id="A0A1R2BEN6"/>
<gene>
    <name evidence="2" type="ORF">SteCoe_25716</name>
</gene>
<name>A0A1R2BEN6_9CILI</name>
<proteinExistence type="predicted"/>
<organism evidence="2 3">
    <name type="scientific">Stentor coeruleus</name>
    <dbReference type="NCBI Taxonomy" id="5963"/>
    <lineage>
        <taxon>Eukaryota</taxon>
        <taxon>Sar</taxon>
        <taxon>Alveolata</taxon>
        <taxon>Ciliophora</taxon>
        <taxon>Postciliodesmatophora</taxon>
        <taxon>Heterotrichea</taxon>
        <taxon>Heterotrichida</taxon>
        <taxon>Stentoridae</taxon>
        <taxon>Stentor</taxon>
    </lineage>
</organism>
<evidence type="ECO:0000313" key="2">
    <source>
        <dbReference type="EMBL" id="OMJ75203.1"/>
    </source>
</evidence>
<sequence>MGCTSTREGSYVSDLKNECNKLMKENLDCLSVIEYLLLKKDRQSLALRVISLKKRTEQYYEIIVKYRNFWISKAKKQDILSPVLAKCEKEQTEEKRQLVSTKETLYKIVEKLKENWGKKHLTLGDFKESLENDSDILQKSTTFYTNYYTENREIIKEKARELEKLAGHDLDIYEDIKAVTIYYYKHPEKRVYYTVDIESFKKTKSHQTSKTKDELAPEIKSFEEPQNHISVTDKDQDVEDEYIDNVNESDRDLDSSFLSSEDEETIRERLSFTQK</sequence>
<keyword evidence="3" id="KW-1185">Reference proteome</keyword>
<evidence type="ECO:0000313" key="3">
    <source>
        <dbReference type="Proteomes" id="UP000187209"/>
    </source>
</evidence>
<feature type="region of interest" description="Disordered" evidence="1">
    <location>
        <begin position="206"/>
        <end position="275"/>
    </location>
</feature>
<reference evidence="2 3" key="1">
    <citation type="submission" date="2016-11" db="EMBL/GenBank/DDBJ databases">
        <title>The macronuclear genome of Stentor coeruleus: a giant cell with tiny introns.</title>
        <authorList>
            <person name="Slabodnick M."/>
            <person name="Ruby J.G."/>
            <person name="Reiff S.B."/>
            <person name="Swart E.C."/>
            <person name="Gosai S."/>
            <person name="Prabakaran S."/>
            <person name="Witkowska E."/>
            <person name="Larue G.E."/>
            <person name="Fisher S."/>
            <person name="Freeman R.M."/>
            <person name="Gunawardena J."/>
            <person name="Chu W."/>
            <person name="Stover N.A."/>
            <person name="Gregory B.D."/>
            <person name="Nowacki M."/>
            <person name="Derisi J."/>
            <person name="Roy S.W."/>
            <person name="Marshall W.F."/>
            <person name="Sood P."/>
        </authorList>
    </citation>
    <scope>NUCLEOTIDE SEQUENCE [LARGE SCALE GENOMIC DNA]</scope>
    <source>
        <strain evidence="2">WM001</strain>
    </source>
</reference>
<protein>
    <submittedName>
        <fullName evidence="2">Uncharacterized protein</fullName>
    </submittedName>
</protein>
<evidence type="ECO:0000256" key="1">
    <source>
        <dbReference type="SAM" id="MobiDB-lite"/>
    </source>
</evidence>
<feature type="compositionally biased region" description="Basic and acidic residues" evidence="1">
    <location>
        <begin position="210"/>
        <end position="235"/>
    </location>
</feature>